<gene>
    <name evidence="5" type="ORF">SAMN04490247_1993</name>
</gene>
<feature type="domain" description="Metallo-beta-lactamase" evidence="4">
    <location>
        <begin position="125"/>
        <end position="318"/>
    </location>
</feature>
<evidence type="ECO:0000259" key="3">
    <source>
        <dbReference type="SMART" id="SM00278"/>
    </source>
</evidence>
<dbReference type="InterPro" id="IPR003583">
    <property type="entry name" value="Hlx-hairpin-Hlx_DNA-bd_motif"/>
</dbReference>
<dbReference type="InterPro" id="IPR014755">
    <property type="entry name" value="Cu-Rt/internalin_Ig-like"/>
</dbReference>
<dbReference type="PANTHER" id="PTHR30619">
    <property type="entry name" value="DNA INTERNALIZATION/COMPETENCE PROTEIN COMEC/REC2"/>
    <property type="match status" value="1"/>
</dbReference>
<dbReference type="CDD" id="cd07731">
    <property type="entry name" value="ComA-like_MBL-fold"/>
    <property type="match status" value="1"/>
</dbReference>
<dbReference type="GO" id="GO:0003677">
    <property type="term" value="F:DNA binding"/>
    <property type="evidence" value="ECO:0007669"/>
    <property type="project" value="InterPro"/>
</dbReference>
<dbReference type="EMBL" id="FNEV01000005">
    <property type="protein sequence ID" value="SDJ45536.1"/>
    <property type="molecule type" value="Genomic_DNA"/>
</dbReference>
<dbReference type="GO" id="GO:0006281">
    <property type="term" value="P:DNA repair"/>
    <property type="evidence" value="ECO:0007669"/>
    <property type="project" value="InterPro"/>
</dbReference>
<sequence>MRIKIIMMLTFLWFIAAPVHLSAEVTPDKQWTIEFNVDIDPDSVEGNVFVREEGSDAKLDQIVSVEDRLVTVEAPEEGYAPGETYTLYIEGVESSEGVEMEGTVTESFKVRSVTPLEVHAIDVGQGDSIFIEYPNGKTMLIDGGEPSAGEEIVQYLKRAGITTIDQVIATHPDFDHIGGLIPVLETFDVNRVIDSGQTHTTDTYEDYISVIEEKNIPIVSPEEGAFLEMHPVVKTQVLNKEDPSAENNAGSLVFKLSYGEMDVLLTGDAGEEEEKEMVEEFDVEAEILKVGHHGSTSSTTEAFIEEVDPEAGILSYGEDNPYGHPADSVLDTLEGTDLYSTAAQGDILFTITEEDYKVNLEPWDQEEEARTEAINVNEAGYEALQKIPGVGEVIAGNIIDYRNDRGGFETKAELDEVAYIGQATLEQMLDYIVL</sequence>
<evidence type="ECO:0000259" key="4">
    <source>
        <dbReference type="SMART" id="SM00849"/>
    </source>
</evidence>
<feature type="domain" description="Helix-hairpin-helix DNA-binding motif class 1" evidence="3">
    <location>
        <begin position="382"/>
        <end position="401"/>
    </location>
</feature>
<feature type="signal peptide" evidence="2">
    <location>
        <begin position="1"/>
        <end position="22"/>
    </location>
</feature>
<organism evidence="5 6">
    <name type="scientific">Salimicrobium halophilum</name>
    <dbReference type="NCBI Taxonomy" id="86666"/>
    <lineage>
        <taxon>Bacteria</taxon>
        <taxon>Bacillati</taxon>
        <taxon>Bacillota</taxon>
        <taxon>Bacilli</taxon>
        <taxon>Bacillales</taxon>
        <taxon>Bacillaceae</taxon>
        <taxon>Salimicrobium</taxon>
    </lineage>
</organism>
<protein>
    <submittedName>
        <fullName evidence="5">Competence protein ComEA helix-hairpin-helix repeat region</fullName>
    </submittedName>
</protein>
<dbReference type="SUPFAM" id="SSF56281">
    <property type="entry name" value="Metallo-hydrolase/oxidoreductase"/>
    <property type="match status" value="1"/>
</dbReference>
<reference evidence="6" key="1">
    <citation type="submission" date="2016-10" db="EMBL/GenBank/DDBJ databases">
        <authorList>
            <person name="Varghese N."/>
            <person name="Submissions S."/>
        </authorList>
    </citation>
    <scope>NUCLEOTIDE SEQUENCE [LARGE SCALE GENOMIC DNA]</scope>
    <source>
        <strain evidence="6">DSM 4771</strain>
    </source>
</reference>
<dbReference type="InterPro" id="IPR001279">
    <property type="entry name" value="Metallo-B-lactamas"/>
</dbReference>
<evidence type="ECO:0000256" key="2">
    <source>
        <dbReference type="SAM" id="SignalP"/>
    </source>
</evidence>
<dbReference type="SMART" id="SM00849">
    <property type="entry name" value="Lactamase_B"/>
    <property type="match status" value="1"/>
</dbReference>
<accession>A0A1G8TVD8</accession>
<proteinExistence type="predicted"/>
<name>A0A1G8TVD8_9BACI</name>
<dbReference type="PANTHER" id="PTHR30619:SF7">
    <property type="entry name" value="BETA-LACTAMASE DOMAIN PROTEIN"/>
    <property type="match status" value="1"/>
</dbReference>
<evidence type="ECO:0000313" key="5">
    <source>
        <dbReference type="EMBL" id="SDJ45536.1"/>
    </source>
</evidence>
<dbReference type="Gene3D" id="2.60.40.1220">
    <property type="match status" value="1"/>
</dbReference>
<dbReference type="Gene3D" id="1.10.150.320">
    <property type="entry name" value="Photosystem II 12 kDa extrinsic protein"/>
    <property type="match status" value="1"/>
</dbReference>
<dbReference type="InterPro" id="IPR010994">
    <property type="entry name" value="RuvA_2-like"/>
</dbReference>
<dbReference type="InterPro" id="IPR032812">
    <property type="entry name" value="SbsA_Ig"/>
</dbReference>
<dbReference type="SUPFAM" id="SSF47781">
    <property type="entry name" value="RuvA domain 2-like"/>
    <property type="match status" value="1"/>
</dbReference>
<dbReference type="STRING" id="86666.SAMN04490247_1993"/>
<dbReference type="InterPro" id="IPR036866">
    <property type="entry name" value="RibonucZ/Hydroxyglut_hydro"/>
</dbReference>
<dbReference type="RefSeq" id="WP_093193718.1">
    <property type="nucleotide sequence ID" value="NZ_FNEV01000005.1"/>
</dbReference>
<dbReference type="InterPro" id="IPR035681">
    <property type="entry name" value="ComA-like_MBL"/>
</dbReference>
<dbReference type="OrthoDB" id="9761531at2"/>
<dbReference type="SMART" id="SM00278">
    <property type="entry name" value="HhH1"/>
    <property type="match status" value="2"/>
</dbReference>
<feature type="chain" id="PRO_5039363331" evidence="2">
    <location>
        <begin position="23"/>
        <end position="434"/>
    </location>
</feature>
<evidence type="ECO:0000313" key="6">
    <source>
        <dbReference type="Proteomes" id="UP000199225"/>
    </source>
</evidence>
<dbReference type="Pfam" id="PF13205">
    <property type="entry name" value="Big_5"/>
    <property type="match status" value="1"/>
</dbReference>
<evidence type="ECO:0000256" key="1">
    <source>
        <dbReference type="ARBA" id="ARBA00022729"/>
    </source>
</evidence>
<dbReference type="Pfam" id="PF12836">
    <property type="entry name" value="HHH_3"/>
    <property type="match status" value="1"/>
</dbReference>
<keyword evidence="1 2" id="KW-0732">Signal</keyword>
<feature type="domain" description="Helix-hairpin-helix DNA-binding motif class 1" evidence="3">
    <location>
        <begin position="412"/>
        <end position="431"/>
    </location>
</feature>
<dbReference type="AlphaFoldDB" id="A0A1G8TVD8"/>
<dbReference type="Pfam" id="PF00753">
    <property type="entry name" value="Lactamase_B"/>
    <property type="match status" value="1"/>
</dbReference>
<dbReference type="InterPro" id="IPR052159">
    <property type="entry name" value="Competence_DNA_uptake"/>
</dbReference>
<dbReference type="Proteomes" id="UP000199225">
    <property type="component" value="Unassembled WGS sequence"/>
</dbReference>
<dbReference type="Gene3D" id="3.60.15.10">
    <property type="entry name" value="Ribonuclease Z/Hydroxyacylglutathione hydrolase-like"/>
    <property type="match status" value="1"/>
</dbReference>
<keyword evidence="6" id="KW-1185">Reference proteome</keyword>